<evidence type="ECO:0000256" key="4">
    <source>
        <dbReference type="ARBA" id="ARBA00023125"/>
    </source>
</evidence>
<dbReference type="PANTHER" id="PTHR31674">
    <property type="entry name" value="B3 DOMAIN-CONTAINING PROTEIN REM-LIKE 3-RELATED"/>
    <property type="match status" value="1"/>
</dbReference>
<dbReference type="PROSITE" id="PS50863">
    <property type="entry name" value="B3"/>
    <property type="match status" value="1"/>
</dbReference>
<dbReference type="InterPro" id="IPR003340">
    <property type="entry name" value="B3_DNA-bd"/>
</dbReference>
<evidence type="ECO:0000256" key="1">
    <source>
        <dbReference type="ARBA" id="ARBA00004123"/>
    </source>
</evidence>
<gene>
    <name evidence="8" type="ORF">F0562_011363</name>
</gene>
<dbReference type="SMART" id="SM01019">
    <property type="entry name" value="B3"/>
    <property type="match status" value="1"/>
</dbReference>
<proteinExistence type="predicted"/>
<evidence type="ECO:0000256" key="5">
    <source>
        <dbReference type="ARBA" id="ARBA00023163"/>
    </source>
</evidence>
<dbReference type="GO" id="GO:0003677">
    <property type="term" value="F:DNA binding"/>
    <property type="evidence" value="ECO:0007669"/>
    <property type="project" value="UniProtKB-KW"/>
</dbReference>
<dbReference type="SUPFAM" id="SSF101936">
    <property type="entry name" value="DNA-binding pseudobarrel domain"/>
    <property type="match status" value="1"/>
</dbReference>
<evidence type="ECO:0000256" key="3">
    <source>
        <dbReference type="ARBA" id="ARBA00023015"/>
    </source>
</evidence>
<keyword evidence="6" id="KW-0539">Nucleus</keyword>
<organism evidence="8 9">
    <name type="scientific">Nyssa sinensis</name>
    <dbReference type="NCBI Taxonomy" id="561372"/>
    <lineage>
        <taxon>Eukaryota</taxon>
        <taxon>Viridiplantae</taxon>
        <taxon>Streptophyta</taxon>
        <taxon>Embryophyta</taxon>
        <taxon>Tracheophyta</taxon>
        <taxon>Spermatophyta</taxon>
        <taxon>Magnoliopsida</taxon>
        <taxon>eudicotyledons</taxon>
        <taxon>Gunneridae</taxon>
        <taxon>Pentapetalae</taxon>
        <taxon>asterids</taxon>
        <taxon>Cornales</taxon>
        <taxon>Nyssaceae</taxon>
        <taxon>Nyssa</taxon>
    </lineage>
</organism>
<dbReference type="AlphaFoldDB" id="A0A5J5A3T1"/>
<evidence type="ECO:0000256" key="6">
    <source>
        <dbReference type="ARBA" id="ARBA00023242"/>
    </source>
</evidence>
<keyword evidence="2" id="KW-0677">Repeat</keyword>
<evidence type="ECO:0000313" key="8">
    <source>
        <dbReference type="EMBL" id="KAA8524999.1"/>
    </source>
</evidence>
<dbReference type="Gene3D" id="2.40.330.10">
    <property type="entry name" value="DNA-binding pseudobarrel domain"/>
    <property type="match status" value="1"/>
</dbReference>
<evidence type="ECO:0000259" key="7">
    <source>
        <dbReference type="PROSITE" id="PS50863"/>
    </source>
</evidence>
<dbReference type="GO" id="GO:0005634">
    <property type="term" value="C:nucleus"/>
    <property type="evidence" value="ECO:0007669"/>
    <property type="project" value="UniProtKB-SubCell"/>
</dbReference>
<dbReference type="InterPro" id="IPR015300">
    <property type="entry name" value="DNA-bd_pseudobarrel_sf"/>
</dbReference>
<dbReference type="Pfam" id="PF02362">
    <property type="entry name" value="B3"/>
    <property type="match status" value="1"/>
</dbReference>
<dbReference type="InterPro" id="IPR039218">
    <property type="entry name" value="REM_fam"/>
</dbReference>
<keyword evidence="3" id="KW-0805">Transcription regulation</keyword>
<name>A0A5J5A3T1_9ASTE</name>
<comment type="subcellular location">
    <subcellularLocation>
        <location evidence="1">Nucleus</location>
    </subcellularLocation>
</comment>
<evidence type="ECO:0000256" key="2">
    <source>
        <dbReference type="ARBA" id="ARBA00022737"/>
    </source>
</evidence>
<sequence length="196" mass="23087">MITGKRISPRKPHFFKPLLPGFHHELLIPISFLKYLNGQKCESGLLRSIQGDWLVKINGRRFEDGWTKFAEDHDLQVGDFLVFRHEGDMVFHIMVFDSSTCQKEYPPSDGKETDPIEVQNIRMEESVAKFKFNLYSNELCEVKWFKQQSLQDDFDRSERKAMGCRIAVQGHSSLYWTWMASVPHCQWHKGRRCFQV</sequence>
<feature type="domain" description="TF-B3" evidence="7">
    <location>
        <begin position="11"/>
        <end position="99"/>
    </location>
</feature>
<keyword evidence="5" id="KW-0804">Transcription</keyword>
<accession>A0A5J5A3T1</accession>
<reference evidence="8 9" key="1">
    <citation type="submission" date="2019-09" db="EMBL/GenBank/DDBJ databases">
        <title>A chromosome-level genome assembly of the Chinese tupelo Nyssa sinensis.</title>
        <authorList>
            <person name="Yang X."/>
            <person name="Kang M."/>
            <person name="Yang Y."/>
            <person name="Xiong H."/>
            <person name="Wang M."/>
            <person name="Zhang Z."/>
            <person name="Wang Z."/>
            <person name="Wu H."/>
            <person name="Ma T."/>
            <person name="Liu J."/>
            <person name="Xi Z."/>
        </authorList>
    </citation>
    <scope>NUCLEOTIDE SEQUENCE [LARGE SCALE GENOMIC DNA]</scope>
    <source>
        <strain evidence="8">J267</strain>
        <tissue evidence="8">Leaf</tissue>
    </source>
</reference>
<dbReference type="PANTHER" id="PTHR31674:SF62">
    <property type="entry name" value="B3 DOMAIN-CONTAINING PROTEIN REM14-RELATED"/>
    <property type="match status" value="1"/>
</dbReference>
<dbReference type="Proteomes" id="UP000325577">
    <property type="component" value="Linkage Group LG4"/>
</dbReference>
<dbReference type="OrthoDB" id="1109907at2759"/>
<dbReference type="CDD" id="cd10017">
    <property type="entry name" value="B3_DNA"/>
    <property type="match status" value="1"/>
</dbReference>
<protein>
    <recommendedName>
        <fullName evidence="7">TF-B3 domain-containing protein</fullName>
    </recommendedName>
</protein>
<keyword evidence="9" id="KW-1185">Reference proteome</keyword>
<keyword evidence="4" id="KW-0238">DNA-binding</keyword>
<dbReference type="EMBL" id="CM018047">
    <property type="protein sequence ID" value="KAA8524999.1"/>
    <property type="molecule type" value="Genomic_DNA"/>
</dbReference>
<evidence type="ECO:0000313" key="9">
    <source>
        <dbReference type="Proteomes" id="UP000325577"/>
    </source>
</evidence>